<accession>A0A2S8BPN5</accession>
<protein>
    <submittedName>
        <fullName evidence="2">Uncharacterized protein</fullName>
    </submittedName>
</protein>
<dbReference type="AlphaFoldDB" id="A0A2S8BPN5"/>
<reference evidence="2 3" key="1">
    <citation type="journal article" date="2017" name="Int. J. Syst. Evol. Microbiol.">
        <title>Mycobacterium talmoniae sp. nov., a slowly growing mycobacterium isolated from human respiratory samples.</title>
        <authorList>
            <person name="Davidson R.M."/>
            <person name="DeGroote M.A."/>
            <person name="Marola J.L."/>
            <person name="Buss S."/>
            <person name="Jones V."/>
            <person name="McNeil M.R."/>
            <person name="Freifeld A.G."/>
            <person name="Elaine Epperson L."/>
            <person name="Hasan N.A."/>
            <person name="Jackson M."/>
            <person name="Iwen P.C."/>
            <person name="Salfinger M."/>
            <person name="Strong M."/>
        </authorList>
    </citation>
    <scope>NUCLEOTIDE SEQUENCE [LARGE SCALE GENOMIC DNA]</scope>
    <source>
        <strain evidence="2 3">ATCC BAA-2683</strain>
    </source>
</reference>
<evidence type="ECO:0000313" key="2">
    <source>
        <dbReference type="EMBL" id="PQM48637.1"/>
    </source>
</evidence>
<comment type="caution">
    <text evidence="2">The sequence shown here is derived from an EMBL/GenBank/DDBJ whole genome shotgun (WGS) entry which is preliminary data.</text>
</comment>
<dbReference type="EMBL" id="PPEA01000154">
    <property type="protein sequence ID" value="PQM48637.1"/>
    <property type="molecule type" value="Genomic_DNA"/>
</dbReference>
<sequence length="63" mass="6276">MATVVSPPCGPRTDTARHCTPEPSTDGTVVGVGPTSLSAGSAGSAFWSLTTVQVRPSGSTSRT</sequence>
<feature type="region of interest" description="Disordered" evidence="1">
    <location>
        <begin position="1"/>
        <end position="29"/>
    </location>
</feature>
<name>A0A2S8BPN5_9MYCO</name>
<evidence type="ECO:0000313" key="3">
    <source>
        <dbReference type="Proteomes" id="UP000238296"/>
    </source>
</evidence>
<dbReference type="Proteomes" id="UP000238296">
    <property type="component" value="Unassembled WGS sequence"/>
</dbReference>
<evidence type="ECO:0000256" key="1">
    <source>
        <dbReference type="SAM" id="MobiDB-lite"/>
    </source>
</evidence>
<organism evidence="2 3">
    <name type="scientific">Mycobacterium talmoniae</name>
    <dbReference type="NCBI Taxonomy" id="1858794"/>
    <lineage>
        <taxon>Bacteria</taxon>
        <taxon>Bacillati</taxon>
        <taxon>Actinomycetota</taxon>
        <taxon>Actinomycetes</taxon>
        <taxon>Mycobacteriales</taxon>
        <taxon>Mycobacteriaceae</taxon>
        <taxon>Mycobacterium</taxon>
    </lineage>
</organism>
<proteinExistence type="predicted"/>
<gene>
    <name evidence="2" type="ORF">C1Y40_01143</name>
</gene>